<comment type="caution">
    <text evidence="2">The sequence shown here is derived from an EMBL/GenBank/DDBJ whole genome shotgun (WGS) entry which is preliminary data.</text>
</comment>
<feature type="region of interest" description="Disordered" evidence="1">
    <location>
        <begin position="1"/>
        <end position="31"/>
    </location>
</feature>
<dbReference type="EMBL" id="LXQA010432129">
    <property type="protein sequence ID" value="MCI51453.1"/>
    <property type="molecule type" value="Genomic_DNA"/>
</dbReference>
<evidence type="ECO:0000313" key="3">
    <source>
        <dbReference type="Proteomes" id="UP000265520"/>
    </source>
</evidence>
<evidence type="ECO:0000313" key="2">
    <source>
        <dbReference type="EMBL" id="MCI51453.1"/>
    </source>
</evidence>
<keyword evidence="3" id="KW-1185">Reference proteome</keyword>
<sequence>MSGARAWLGQEKGRELVGEGEEELEDSSPNR</sequence>
<organism evidence="2 3">
    <name type="scientific">Trifolium medium</name>
    <dbReference type="NCBI Taxonomy" id="97028"/>
    <lineage>
        <taxon>Eukaryota</taxon>
        <taxon>Viridiplantae</taxon>
        <taxon>Streptophyta</taxon>
        <taxon>Embryophyta</taxon>
        <taxon>Tracheophyta</taxon>
        <taxon>Spermatophyta</taxon>
        <taxon>Magnoliopsida</taxon>
        <taxon>eudicotyledons</taxon>
        <taxon>Gunneridae</taxon>
        <taxon>Pentapetalae</taxon>
        <taxon>rosids</taxon>
        <taxon>fabids</taxon>
        <taxon>Fabales</taxon>
        <taxon>Fabaceae</taxon>
        <taxon>Papilionoideae</taxon>
        <taxon>50 kb inversion clade</taxon>
        <taxon>NPAAA clade</taxon>
        <taxon>Hologalegina</taxon>
        <taxon>IRL clade</taxon>
        <taxon>Trifolieae</taxon>
        <taxon>Trifolium</taxon>
    </lineage>
</organism>
<protein>
    <submittedName>
        <fullName evidence="2">Uncharacterized protein</fullName>
    </submittedName>
</protein>
<feature type="compositionally biased region" description="Acidic residues" evidence="1">
    <location>
        <begin position="18"/>
        <end position="31"/>
    </location>
</feature>
<feature type="non-terminal residue" evidence="2">
    <location>
        <position position="31"/>
    </location>
</feature>
<dbReference type="Proteomes" id="UP000265520">
    <property type="component" value="Unassembled WGS sequence"/>
</dbReference>
<dbReference type="AlphaFoldDB" id="A0A392SRG6"/>
<accession>A0A392SRG6</accession>
<name>A0A392SRG6_9FABA</name>
<proteinExistence type="predicted"/>
<evidence type="ECO:0000256" key="1">
    <source>
        <dbReference type="SAM" id="MobiDB-lite"/>
    </source>
</evidence>
<reference evidence="2 3" key="1">
    <citation type="journal article" date="2018" name="Front. Plant Sci.">
        <title>Red Clover (Trifolium pratense) and Zigzag Clover (T. medium) - A Picture of Genomic Similarities and Differences.</title>
        <authorList>
            <person name="Dluhosova J."/>
            <person name="Istvanek J."/>
            <person name="Nedelnik J."/>
            <person name="Repkova J."/>
        </authorList>
    </citation>
    <scope>NUCLEOTIDE SEQUENCE [LARGE SCALE GENOMIC DNA]</scope>
    <source>
        <strain evidence="3">cv. 10/8</strain>
        <tissue evidence="2">Leaf</tissue>
    </source>
</reference>